<feature type="binding site" evidence="14">
    <location>
        <position position="248"/>
    </location>
    <ligand>
        <name>ATP</name>
        <dbReference type="ChEBI" id="CHEBI:30616"/>
    </ligand>
</feature>
<dbReference type="GO" id="GO:0051082">
    <property type="term" value="F:unfolded protein binding"/>
    <property type="evidence" value="ECO:0007669"/>
    <property type="project" value="InterPro"/>
</dbReference>
<dbReference type="Gene3D" id="3.30.565.10">
    <property type="entry name" value="Histidine kinase-like ATPase, C-terminal domain"/>
    <property type="match status" value="1"/>
</dbReference>
<dbReference type="Gene3D" id="3.40.50.11260">
    <property type="match status" value="1"/>
</dbReference>
<dbReference type="SUPFAM" id="SSF110942">
    <property type="entry name" value="HSP90 C-terminal domain"/>
    <property type="match status" value="1"/>
</dbReference>
<keyword evidence="5 14" id="KW-0547">Nucleotide-binding</keyword>
<dbReference type="PIRSF" id="PIRSF002583">
    <property type="entry name" value="Hsp90"/>
    <property type="match status" value="1"/>
</dbReference>
<comment type="catalytic activity">
    <reaction evidence="13">
        <text>ATP + H2O = ADP + phosphate + H(+)</text>
        <dbReference type="Rhea" id="RHEA:13065"/>
        <dbReference type="ChEBI" id="CHEBI:15377"/>
        <dbReference type="ChEBI" id="CHEBI:15378"/>
        <dbReference type="ChEBI" id="CHEBI:30616"/>
        <dbReference type="ChEBI" id="CHEBI:43474"/>
        <dbReference type="ChEBI" id="CHEBI:456216"/>
    </reaction>
    <physiologicalReaction direction="left-to-right" evidence="13">
        <dbReference type="Rhea" id="RHEA:13066"/>
    </physiologicalReaction>
</comment>
<evidence type="ECO:0000256" key="5">
    <source>
        <dbReference type="ARBA" id="ARBA00022741"/>
    </source>
</evidence>
<feature type="binding site" evidence="14">
    <location>
        <position position="242"/>
    </location>
    <ligand>
        <name>ATP</name>
        <dbReference type="ChEBI" id="CHEBI:30616"/>
    </ligand>
</feature>
<dbReference type="FunFam" id="3.30.565.10:FF:000005">
    <property type="entry name" value="Heat shock protein 90"/>
    <property type="match status" value="1"/>
</dbReference>
<evidence type="ECO:0000256" key="1">
    <source>
        <dbReference type="ARBA" id="ARBA00004319"/>
    </source>
</evidence>
<sequence>MRRVEAIAGNLELQLKNRAADFDCFSLALDEGCDVRDTAQPLIFLRGITADFQITEELAAMQSIKGTTTVWTMHQAMFRWSSLTCSLTYFWQSTSAAVKAEDELDVDGVVEEDFGKSRDASRTDDEVVQREEEAIQLDGLNAAQIKEIREKSEKHVFQAEVNRMMKLIINSLYKNKEIFLRELISNASDALDKIRLLSLTNDEAMASNEELTIKIKVQVQEKNMLHITDTGVGMTKEDLVKNLGTIAKSGTSEFLNKMSDMQTEDQSTSELIGQFGVGFYSAFLIADKVIVTSKHNNDTQHIWESDSNQFSVIEDPRGDTLGRGTTITLVLKEEASDYLELETIKNLVKKYSQFINFPIYVWASKVAKTVWDWELMNDIKPIWQRPAKEVEEEEYKAFYKTFSKDSDDPLAHIHFTAEGEVTFRSILFVPTAAPRGLFDEYGSKKNDYIKVRVFITDDFNDMMPKYLNFVKGVVDSDDLPLNVSRETLQQHKLLKVIRKKLVRKSLDMIKKIAEAQYNEKFWKEFGTNIKLGVIEDHSNRTRLAKLLRFQTSNSDTEVASLEQYVERMKEKQDKIYFIAGTSRKEAESSPFVERLLKKSYEVIYLTEPVDEYCIQALPEFDGKRFQNVAKEGVKFDESDKTKEKREALEKEYEPLTTWLKDKALKDMIEKAVVSQRLTNSPCALVASQYGWSGNMERIMKAQAYQTGKDISTNYYASQKKTLEINPKHPLIKQMLNRVHDDAEDQTASDLAVVLFETATLRSGYQLADTKVYGERIERMLRLSMNVALDEQIEEEPEEEPEEEEEPAEDDYEDKEQIVDDKEEEETVRFLQFCGIFTM</sequence>
<evidence type="ECO:0000256" key="13">
    <source>
        <dbReference type="ARBA" id="ARBA00048778"/>
    </source>
</evidence>
<dbReference type="GO" id="GO:0005524">
    <property type="term" value="F:ATP binding"/>
    <property type="evidence" value="ECO:0007669"/>
    <property type="project" value="UniProtKB-KW"/>
</dbReference>
<evidence type="ECO:0000256" key="14">
    <source>
        <dbReference type="PIRSR" id="PIRSR002583-1"/>
    </source>
</evidence>
<dbReference type="SUPFAM" id="SSF54211">
    <property type="entry name" value="Ribosomal protein S5 domain 2-like"/>
    <property type="match status" value="1"/>
</dbReference>
<evidence type="ECO:0000313" key="17">
    <source>
        <dbReference type="Ensembl" id="ENSGACP00000032697.1"/>
    </source>
</evidence>
<evidence type="ECO:0000256" key="3">
    <source>
        <dbReference type="ARBA" id="ARBA00008239"/>
    </source>
</evidence>
<dbReference type="Pfam" id="PF00183">
    <property type="entry name" value="HSP90"/>
    <property type="match status" value="1"/>
</dbReference>
<dbReference type="SMART" id="SM00387">
    <property type="entry name" value="HATPase_c"/>
    <property type="match status" value="1"/>
</dbReference>
<dbReference type="PANTHER" id="PTHR11528">
    <property type="entry name" value="HEAT SHOCK PROTEIN 90 FAMILY MEMBER"/>
    <property type="match status" value="1"/>
</dbReference>
<dbReference type="InterPro" id="IPR037196">
    <property type="entry name" value="HSP90_C"/>
</dbReference>
<name>A0AAQ4P1Z9_GASAC</name>
<feature type="binding site" evidence="14">
    <location>
        <position position="229"/>
    </location>
    <ligand>
        <name>ATP</name>
        <dbReference type="ChEBI" id="CHEBI:30616"/>
    </ligand>
</feature>
<dbReference type="GeneTree" id="ENSGT01020000230401"/>
<dbReference type="SUPFAM" id="SSF55874">
    <property type="entry name" value="ATPase domain of HSP90 chaperone/DNA topoisomerase II/histidine kinase"/>
    <property type="match status" value="1"/>
</dbReference>
<keyword evidence="18" id="KW-1185">Reference proteome</keyword>
<feature type="compositionally biased region" description="Acidic residues" evidence="15">
    <location>
        <begin position="791"/>
        <end position="813"/>
    </location>
</feature>
<evidence type="ECO:0000256" key="7">
    <source>
        <dbReference type="ARBA" id="ARBA00022840"/>
    </source>
</evidence>
<dbReference type="AlphaFoldDB" id="A0AAQ4P1Z9"/>
<evidence type="ECO:0000256" key="9">
    <source>
        <dbReference type="ARBA" id="ARBA00023180"/>
    </source>
</evidence>
<dbReference type="NCBIfam" id="NF003555">
    <property type="entry name" value="PRK05218.1"/>
    <property type="match status" value="1"/>
</dbReference>
<dbReference type="GO" id="GO:0140662">
    <property type="term" value="F:ATP-dependent protein folding chaperone"/>
    <property type="evidence" value="ECO:0007669"/>
    <property type="project" value="InterPro"/>
</dbReference>
<dbReference type="FunFam" id="3.40.50.11260:FF:000003">
    <property type="entry name" value="Heat shock protein 90"/>
    <property type="match status" value="1"/>
</dbReference>
<evidence type="ECO:0000256" key="10">
    <source>
        <dbReference type="ARBA" id="ARBA00023186"/>
    </source>
</evidence>
<dbReference type="InterPro" id="IPR020575">
    <property type="entry name" value="Hsp90_N"/>
</dbReference>
<feature type="binding site" evidence="14">
    <location>
        <position position="182"/>
    </location>
    <ligand>
        <name>ATP</name>
        <dbReference type="ChEBI" id="CHEBI:30616"/>
    </ligand>
</feature>
<dbReference type="FunFam" id="3.30.230.80:FF:000003">
    <property type="entry name" value="endoplasmin isoform X1"/>
    <property type="match status" value="1"/>
</dbReference>
<feature type="binding site" evidence="14">
    <location>
        <position position="325"/>
    </location>
    <ligand>
        <name>ATP</name>
        <dbReference type="ChEBI" id="CHEBI:30616"/>
    </ligand>
</feature>
<dbReference type="InterPro" id="IPR003594">
    <property type="entry name" value="HATPase_dom"/>
</dbReference>
<evidence type="ECO:0000256" key="4">
    <source>
        <dbReference type="ARBA" id="ARBA00022729"/>
    </source>
</evidence>
<dbReference type="Pfam" id="PF13589">
    <property type="entry name" value="HATPase_c_3"/>
    <property type="match status" value="1"/>
</dbReference>
<dbReference type="Ensembl" id="ENSGACT00000048503.1">
    <property type="protein sequence ID" value="ENSGACP00000032697.1"/>
    <property type="gene ID" value="ENSGACG00000031257.1"/>
</dbReference>
<comment type="similarity">
    <text evidence="3">Belongs to the heat shock protein 90 family.</text>
</comment>
<keyword evidence="10" id="KW-0143">Chaperone</keyword>
<dbReference type="GO" id="GO:0016887">
    <property type="term" value="F:ATP hydrolysis activity"/>
    <property type="evidence" value="ECO:0007669"/>
    <property type="project" value="InterPro"/>
</dbReference>
<comment type="subcellular location">
    <subcellularLocation>
        <location evidence="1">Endoplasmic reticulum lumen</location>
    </subcellularLocation>
    <subcellularLocation>
        <location evidence="2">Sarcoplasmic reticulum lumen</location>
    </subcellularLocation>
</comment>
<feature type="binding site" evidence="14">
    <location>
        <position position="186"/>
    </location>
    <ligand>
        <name>ATP</name>
        <dbReference type="ChEBI" id="CHEBI:30616"/>
    </ligand>
</feature>
<evidence type="ECO:0000256" key="15">
    <source>
        <dbReference type="SAM" id="MobiDB-lite"/>
    </source>
</evidence>
<feature type="region of interest" description="Disordered" evidence="15">
    <location>
        <begin position="791"/>
        <end position="823"/>
    </location>
</feature>
<dbReference type="Gene3D" id="3.30.230.80">
    <property type="match status" value="1"/>
</dbReference>
<evidence type="ECO:0000256" key="2">
    <source>
        <dbReference type="ARBA" id="ARBA00004564"/>
    </source>
</evidence>
<dbReference type="PROSITE" id="PS00298">
    <property type="entry name" value="HSP90"/>
    <property type="match status" value="1"/>
</dbReference>
<feature type="binding site" evidence="14">
    <location>
        <position position="485"/>
    </location>
    <ligand>
        <name>ATP</name>
        <dbReference type="ChEBI" id="CHEBI:30616"/>
    </ligand>
</feature>
<dbReference type="InterPro" id="IPR001404">
    <property type="entry name" value="Hsp90_fam"/>
</dbReference>
<organism evidence="17 18">
    <name type="scientific">Gasterosteus aculeatus aculeatus</name>
    <name type="common">three-spined stickleback</name>
    <dbReference type="NCBI Taxonomy" id="481459"/>
    <lineage>
        <taxon>Eukaryota</taxon>
        <taxon>Metazoa</taxon>
        <taxon>Chordata</taxon>
        <taxon>Craniata</taxon>
        <taxon>Vertebrata</taxon>
        <taxon>Euteleostomi</taxon>
        <taxon>Actinopterygii</taxon>
        <taxon>Neopterygii</taxon>
        <taxon>Teleostei</taxon>
        <taxon>Neoteleostei</taxon>
        <taxon>Acanthomorphata</taxon>
        <taxon>Eupercaria</taxon>
        <taxon>Perciformes</taxon>
        <taxon>Cottioidei</taxon>
        <taxon>Gasterosteales</taxon>
        <taxon>Gasterosteidae</taxon>
        <taxon>Gasterosteus</taxon>
    </lineage>
</organism>
<feature type="binding site" evidence="14">
    <location>
        <position position="234"/>
    </location>
    <ligand>
        <name>ATP</name>
        <dbReference type="ChEBI" id="CHEBI:30616"/>
    </ligand>
</feature>
<evidence type="ECO:0000256" key="8">
    <source>
        <dbReference type="ARBA" id="ARBA00022951"/>
    </source>
</evidence>
<feature type="binding site" evidence="14">
    <location>
        <begin position="249"/>
        <end position="250"/>
    </location>
    <ligand>
        <name>ATP</name>
        <dbReference type="ChEBI" id="CHEBI:30616"/>
    </ligand>
</feature>
<keyword evidence="4" id="KW-0732">Signal</keyword>
<evidence type="ECO:0000259" key="16">
    <source>
        <dbReference type="SMART" id="SM00387"/>
    </source>
</evidence>
<dbReference type="InterPro" id="IPR019805">
    <property type="entry name" value="Heat_shock_protein_90_CS"/>
</dbReference>
<keyword evidence="8" id="KW-0703">Sarcoplasmic reticulum</keyword>
<reference evidence="17" key="2">
    <citation type="submission" date="2025-08" db="UniProtKB">
        <authorList>
            <consortium name="Ensembl"/>
        </authorList>
    </citation>
    <scope>IDENTIFICATION</scope>
</reference>
<feature type="binding site" evidence="14">
    <location>
        <begin position="274"/>
        <end position="279"/>
    </location>
    <ligand>
        <name>ATP</name>
        <dbReference type="ChEBI" id="CHEBI:30616"/>
    </ligand>
</feature>
<evidence type="ECO:0000256" key="11">
    <source>
        <dbReference type="ARBA" id="ARBA00039709"/>
    </source>
</evidence>
<dbReference type="InterPro" id="IPR020568">
    <property type="entry name" value="Ribosomal_Su5_D2-typ_SF"/>
</dbReference>
<proteinExistence type="inferred from homology"/>
<keyword evidence="9" id="KW-0325">Glycoprotein</keyword>
<dbReference type="Gene3D" id="1.20.120.790">
    <property type="entry name" value="Heat shock protein 90, C-terminal domain"/>
    <property type="match status" value="1"/>
</dbReference>
<protein>
    <recommendedName>
        <fullName evidence="11">Endoplasmin</fullName>
    </recommendedName>
    <alternativeName>
        <fullName evidence="12">Heat shock protein 90 kDa beta member 1</fullName>
    </alternativeName>
</protein>
<keyword evidence="6" id="KW-0256">Endoplasmic reticulum</keyword>
<dbReference type="FunFam" id="1.20.120.790:FF:000003">
    <property type="entry name" value="Heat shock protein 90"/>
    <property type="match status" value="1"/>
</dbReference>
<reference evidence="17" key="3">
    <citation type="submission" date="2025-09" db="UniProtKB">
        <authorList>
            <consortium name="Ensembl"/>
        </authorList>
    </citation>
    <scope>IDENTIFICATION</scope>
</reference>
<dbReference type="InterPro" id="IPR036890">
    <property type="entry name" value="HATPase_C_sf"/>
</dbReference>
<evidence type="ECO:0000256" key="6">
    <source>
        <dbReference type="ARBA" id="ARBA00022824"/>
    </source>
</evidence>
<accession>A0AAQ4P1Z9</accession>
<dbReference type="PRINTS" id="PR00775">
    <property type="entry name" value="HEATSHOCK90"/>
</dbReference>
<dbReference type="GO" id="GO:0033018">
    <property type="term" value="C:sarcoplasmic reticulum lumen"/>
    <property type="evidence" value="ECO:0007669"/>
    <property type="project" value="UniProtKB-SubCell"/>
</dbReference>
<reference evidence="17 18" key="1">
    <citation type="journal article" date="2021" name="G3 (Bethesda)">
        <title>Improved contiguity of the threespine stickleback genome using long-read sequencing.</title>
        <authorList>
            <person name="Nath S."/>
            <person name="Shaw D.E."/>
            <person name="White M.A."/>
        </authorList>
    </citation>
    <scope>NUCLEOTIDE SEQUENCE [LARGE SCALE GENOMIC DNA]</scope>
    <source>
        <strain evidence="17 18">Lake Benthic</strain>
    </source>
</reference>
<dbReference type="Proteomes" id="UP000007635">
    <property type="component" value="Chromosome Y"/>
</dbReference>
<dbReference type="CDD" id="cd16927">
    <property type="entry name" value="HATPase_Hsp90-like"/>
    <property type="match status" value="1"/>
</dbReference>
<feature type="domain" description="Histidine kinase/HSP90-like ATPase" evidence="16">
    <location>
        <begin position="175"/>
        <end position="335"/>
    </location>
</feature>
<evidence type="ECO:0000313" key="18">
    <source>
        <dbReference type="Proteomes" id="UP000007635"/>
    </source>
</evidence>
<dbReference type="HAMAP" id="MF_00505">
    <property type="entry name" value="HSP90"/>
    <property type="match status" value="1"/>
</dbReference>
<keyword evidence="7 14" id="KW-0067">ATP-binding</keyword>
<evidence type="ECO:0000256" key="12">
    <source>
        <dbReference type="ARBA" id="ARBA00042650"/>
    </source>
</evidence>